<feature type="signal peptide" evidence="1">
    <location>
        <begin position="1"/>
        <end position="22"/>
    </location>
</feature>
<protein>
    <recommendedName>
        <fullName evidence="4">Lipoprotein</fullName>
    </recommendedName>
</protein>
<evidence type="ECO:0000313" key="3">
    <source>
        <dbReference type="Proteomes" id="UP000460950"/>
    </source>
</evidence>
<feature type="chain" id="PRO_5029656372" description="Lipoprotein" evidence="1">
    <location>
        <begin position="23"/>
        <end position="262"/>
    </location>
</feature>
<evidence type="ECO:0008006" key="4">
    <source>
        <dbReference type="Google" id="ProtNLM"/>
    </source>
</evidence>
<name>A0A7K0JJE8_PHOVU</name>
<dbReference type="Proteomes" id="UP000460950">
    <property type="component" value="Unassembled WGS sequence"/>
</dbReference>
<evidence type="ECO:0000256" key="1">
    <source>
        <dbReference type="SAM" id="SignalP"/>
    </source>
</evidence>
<dbReference type="AlphaFoldDB" id="A0A7K0JJE8"/>
<sequence>MKKYFKLAQCALAVLVAFTSCNSDEVISQNDEVQLQPQEFLNITYKGEVYKNIPTTYDENGDFVFLDNIFSNIYEKELKENTNLSIVARDPQNIILYEDFQTACDSEGIILIKEIPNIEASYNTLNSRAGYEDLASVTLYDDRDFKDRNYTFVLNDTVKATEVVDLKKSPWKFNDKCSSLILTNNLPNDPNKKLMLGSYEYACTDIDVVFIGYDDKGFTDRTITCIAPTAQVKKYASLPGFNDKMSSFKLFFAQKGQYQASF</sequence>
<reference evidence="2 3" key="1">
    <citation type="submission" date="2019-09" db="EMBL/GenBank/DDBJ databases">
        <title>In-depth cultivation of the pig gut microbiome towards novel bacterial diversity and tailored functional studies.</title>
        <authorList>
            <person name="Wylensek D."/>
            <person name="Hitch T.C.A."/>
            <person name="Clavel T."/>
        </authorList>
    </citation>
    <scope>NUCLEOTIDE SEQUENCE [LARGE SCALE GENOMIC DNA]</scope>
    <source>
        <strain evidence="2 3">WCA-389-WT-3C</strain>
    </source>
</reference>
<dbReference type="RefSeq" id="WP_154577659.1">
    <property type="nucleotide sequence ID" value="NZ_VULU01000043.1"/>
</dbReference>
<evidence type="ECO:0000313" key="2">
    <source>
        <dbReference type="EMBL" id="MSS50139.1"/>
    </source>
</evidence>
<organism evidence="2 3">
    <name type="scientific">Phocaeicola vulgatus</name>
    <name type="common">Bacteroides vulgatus</name>
    <dbReference type="NCBI Taxonomy" id="821"/>
    <lineage>
        <taxon>Bacteria</taxon>
        <taxon>Pseudomonadati</taxon>
        <taxon>Bacteroidota</taxon>
        <taxon>Bacteroidia</taxon>
        <taxon>Bacteroidales</taxon>
        <taxon>Bacteroidaceae</taxon>
        <taxon>Phocaeicola</taxon>
    </lineage>
</organism>
<dbReference type="PROSITE" id="PS51257">
    <property type="entry name" value="PROKAR_LIPOPROTEIN"/>
    <property type="match status" value="1"/>
</dbReference>
<accession>A0A7K0JJE8</accession>
<gene>
    <name evidence="2" type="ORF">FYJ30_18020</name>
</gene>
<keyword evidence="1" id="KW-0732">Signal</keyword>
<dbReference type="Gene3D" id="2.60.20.10">
    <property type="entry name" value="Crystallins"/>
    <property type="match status" value="1"/>
</dbReference>
<comment type="caution">
    <text evidence="2">The sequence shown here is derived from an EMBL/GenBank/DDBJ whole genome shotgun (WGS) entry which is preliminary data.</text>
</comment>
<proteinExistence type="predicted"/>
<dbReference type="EMBL" id="VULU01000043">
    <property type="protein sequence ID" value="MSS50139.1"/>
    <property type="molecule type" value="Genomic_DNA"/>
</dbReference>